<dbReference type="PROSITE" id="PS50850">
    <property type="entry name" value="MFS"/>
    <property type="match status" value="1"/>
</dbReference>
<dbReference type="InterPro" id="IPR020846">
    <property type="entry name" value="MFS_dom"/>
</dbReference>
<keyword evidence="2" id="KW-0813">Transport</keyword>
<evidence type="ECO:0000313" key="8">
    <source>
        <dbReference type="EMBL" id="ERI07345.1"/>
    </source>
</evidence>
<dbReference type="HOGENOM" id="CLU_2969246_0_0_9"/>
<comment type="subcellular location">
    <subcellularLocation>
        <location evidence="1">Cell membrane</location>
        <topology evidence="1">Multi-pass membrane protein</topology>
    </subcellularLocation>
</comment>
<name>U1WXD6_ANEAE</name>
<keyword evidence="9" id="KW-1185">Reference proteome</keyword>
<evidence type="ECO:0000313" key="9">
    <source>
        <dbReference type="Proteomes" id="UP000016511"/>
    </source>
</evidence>
<evidence type="ECO:0000256" key="6">
    <source>
        <dbReference type="SAM" id="Phobius"/>
    </source>
</evidence>
<dbReference type="eggNOG" id="COG2814">
    <property type="taxonomic scope" value="Bacteria"/>
</dbReference>
<dbReference type="Pfam" id="PF07690">
    <property type="entry name" value="MFS_1"/>
    <property type="match status" value="1"/>
</dbReference>
<proteinExistence type="predicted"/>
<keyword evidence="5 6" id="KW-0472">Membrane</keyword>
<dbReference type="Proteomes" id="UP000016511">
    <property type="component" value="Unassembled WGS sequence"/>
</dbReference>
<feature type="domain" description="Major facilitator superfamily (MFS) profile" evidence="7">
    <location>
        <begin position="1"/>
        <end position="58"/>
    </location>
</feature>
<evidence type="ECO:0000256" key="4">
    <source>
        <dbReference type="ARBA" id="ARBA00022989"/>
    </source>
</evidence>
<evidence type="ECO:0000256" key="3">
    <source>
        <dbReference type="ARBA" id="ARBA00022692"/>
    </source>
</evidence>
<gene>
    <name evidence="8" type="ORF">HMPREF0083_04572</name>
</gene>
<evidence type="ECO:0000256" key="2">
    <source>
        <dbReference type="ARBA" id="ARBA00022448"/>
    </source>
</evidence>
<evidence type="ECO:0000256" key="1">
    <source>
        <dbReference type="ARBA" id="ARBA00004651"/>
    </source>
</evidence>
<sequence length="58" mass="5962">MFGILYSSYAVALLVDLFPAKLRGTVMGIALTGISTGSLLGAPLGGWLLEAGGWSHNP</sequence>
<dbReference type="InterPro" id="IPR036259">
    <property type="entry name" value="MFS_trans_sf"/>
</dbReference>
<dbReference type="PATRIC" id="fig|649747.3.peg.4123"/>
<keyword evidence="3 6" id="KW-0812">Transmembrane</keyword>
<dbReference type="InterPro" id="IPR011701">
    <property type="entry name" value="MFS"/>
</dbReference>
<organism evidence="8 9">
    <name type="scientific">Aneurinibacillus aneurinilyticus ATCC 12856</name>
    <dbReference type="NCBI Taxonomy" id="649747"/>
    <lineage>
        <taxon>Bacteria</taxon>
        <taxon>Bacillati</taxon>
        <taxon>Bacillota</taxon>
        <taxon>Bacilli</taxon>
        <taxon>Bacillales</taxon>
        <taxon>Paenibacillaceae</taxon>
        <taxon>Aneurinibacillus group</taxon>
        <taxon>Aneurinibacillus</taxon>
    </lineage>
</organism>
<evidence type="ECO:0000256" key="5">
    <source>
        <dbReference type="ARBA" id="ARBA00023136"/>
    </source>
</evidence>
<dbReference type="SUPFAM" id="SSF103473">
    <property type="entry name" value="MFS general substrate transporter"/>
    <property type="match status" value="1"/>
</dbReference>
<protein>
    <recommendedName>
        <fullName evidence="7">Major facilitator superfamily (MFS) profile domain-containing protein</fullName>
    </recommendedName>
</protein>
<dbReference type="GO" id="GO:0022857">
    <property type="term" value="F:transmembrane transporter activity"/>
    <property type="evidence" value="ECO:0007669"/>
    <property type="project" value="InterPro"/>
</dbReference>
<dbReference type="GO" id="GO:0005886">
    <property type="term" value="C:plasma membrane"/>
    <property type="evidence" value="ECO:0007669"/>
    <property type="project" value="UniProtKB-SubCell"/>
</dbReference>
<reference evidence="8 9" key="1">
    <citation type="submission" date="2013-08" db="EMBL/GenBank/DDBJ databases">
        <authorList>
            <person name="Weinstock G."/>
            <person name="Sodergren E."/>
            <person name="Wylie T."/>
            <person name="Fulton L."/>
            <person name="Fulton R."/>
            <person name="Fronick C."/>
            <person name="O'Laughlin M."/>
            <person name="Godfrey J."/>
            <person name="Miner T."/>
            <person name="Herter B."/>
            <person name="Appelbaum E."/>
            <person name="Cordes M."/>
            <person name="Lek S."/>
            <person name="Wollam A."/>
            <person name="Pepin K.H."/>
            <person name="Palsikar V.B."/>
            <person name="Mitreva M."/>
            <person name="Wilson R.K."/>
        </authorList>
    </citation>
    <scope>NUCLEOTIDE SEQUENCE [LARGE SCALE GENOMIC DNA]</scope>
    <source>
        <strain evidence="8 9">ATCC 12856</strain>
    </source>
</reference>
<feature type="transmembrane region" description="Helical" evidence="6">
    <location>
        <begin position="29"/>
        <end position="49"/>
    </location>
</feature>
<dbReference type="Gene3D" id="1.20.1250.20">
    <property type="entry name" value="MFS general substrate transporter like domains"/>
    <property type="match status" value="1"/>
</dbReference>
<keyword evidence="4 6" id="KW-1133">Transmembrane helix</keyword>
<comment type="caution">
    <text evidence="8">The sequence shown here is derived from an EMBL/GenBank/DDBJ whole genome shotgun (WGS) entry which is preliminary data.</text>
</comment>
<evidence type="ECO:0000259" key="7">
    <source>
        <dbReference type="PROSITE" id="PS50850"/>
    </source>
</evidence>
<accession>U1WXD6</accession>
<dbReference type="EMBL" id="AWSJ01000282">
    <property type="protein sequence ID" value="ERI07345.1"/>
    <property type="molecule type" value="Genomic_DNA"/>
</dbReference>
<dbReference type="AlphaFoldDB" id="U1WXD6"/>